<dbReference type="EMBL" id="JAADJZ010000001">
    <property type="protein sequence ID" value="KAF2878555.1"/>
    <property type="molecule type" value="Genomic_DNA"/>
</dbReference>
<gene>
    <name evidence="2" type="ORF">BDV95DRAFT_601192</name>
</gene>
<feature type="domain" description="Amidohydrolase 3" evidence="1">
    <location>
        <begin position="62"/>
        <end position="532"/>
    </location>
</feature>
<dbReference type="SUPFAM" id="SSF51556">
    <property type="entry name" value="Metallo-dependent hydrolases"/>
    <property type="match status" value="1"/>
</dbReference>
<dbReference type="PANTHER" id="PTHR22642">
    <property type="entry name" value="IMIDAZOLONEPROPIONASE"/>
    <property type="match status" value="1"/>
</dbReference>
<dbReference type="AlphaFoldDB" id="A0A7C8MKR8"/>
<dbReference type="OrthoDB" id="194468at2759"/>
<dbReference type="Gene3D" id="2.30.40.10">
    <property type="entry name" value="Urease, subunit C, domain 1"/>
    <property type="match status" value="1"/>
</dbReference>
<dbReference type="InterPro" id="IPR011059">
    <property type="entry name" value="Metal-dep_hydrolase_composite"/>
</dbReference>
<dbReference type="GO" id="GO:0016810">
    <property type="term" value="F:hydrolase activity, acting on carbon-nitrogen (but not peptide) bonds"/>
    <property type="evidence" value="ECO:0007669"/>
    <property type="project" value="InterPro"/>
</dbReference>
<evidence type="ECO:0000313" key="2">
    <source>
        <dbReference type="EMBL" id="KAF2878555.1"/>
    </source>
</evidence>
<dbReference type="Proteomes" id="UP000481861">
    <property type="component" value="Unassembled WGS sequence"/>
</dbReference>
<keyword evidence="3" id="KW-1185">Reference proteome</keyword>
<evidence type="ECO:0000259" key="1">
    <source>
        <dbReference type="Pfam" id="PF07969"/>
    </source>
</evidence>
<comment type="caution">
    <text evidence="2">The sequence shown here is derived from an EMBL/GenBank/DDBJ whole genome shotgun (WGS) entry which is preliminary data.</text>
</comment>
<accession>A0A7C8MKR8</accession>
<organism evidence="2 3">
    <name type="scientific">Massariosphaeria phaeospora</name>
    <dbReference type="NCBI Taxonomy" id="100035"/>
    <lineage>
        <taxon>Eukaryota</taxon>
        <taxon>Fungi</taxon>
        <taxon>Dikarya</taxon>
        <taxon>Ascomycota</taxon>
        <taxon>Pezizomycotina</taxon>
        <taxon>Dothideomycetes</taxon>
        <taxon>Pleosporomycetidae</taxon>
        <taxon>Pleosporales</taxon>
        <taxon>Pleosporales incertae sedis</taxon>
        <taxon>Massariosphaeria</taxon>
    </lineage>
</organism>
<dbReference type="InterPro" id="IPR013108">
    <property type="entry name" value="Amidohydro_3"/>
</dbReference>
<dbReference type="Gene3D" id="3.20.20.140">
    <property type="entry name" value="Metal-dependent hydrolases"/>
    <property type="match status" value="1"/>
</dbReference>
<protein>
    <submittedName>
        <fullName evidence="2">Amidohydrolase 3</fullName>
    </submittedName>
</protein>
<sequence length="537" mass="59004">MPPAISSTADLNSTVYINGCVYTIDSARPWASAFIVSADGLFEYVGSTEEVLLIAQRRHLVIVDLKNQFVMPGVHDAHMHFLYSGLALTSDVDIGMDTTATNIAQKIKDAGCKCHYVNTYQDWIMANVYNNEGFPNGVADRKDLDEMFPDIPVVVSGGAGHSKLLNTKALERAGYDIENEKDVHGGKFFRREDGSLTGELGETAMTKAALALPFPGLNHIKRVLKYAIVVAHRSGVTSCQEASSNTLLLRALKELDEEGKLDLDISTHIVYGPEYIAHESASTLHKLLDETEKFKSKHVDTRFVKIILDGVPLPPLYTHCGLDDHGVPDKSKIVVEDVKEAICKYDERGMTVRVHCTGHGSTRTALDGIEMARKKNPDGPRHEIAHCSGVHDDDFSRYAPLRVTAEMSPAEFFSHPFTASSNGLIDWDFTKILDADALVTIGSDWGAIPDPCLFDPLSRIVEAVGRGSKEKGAEILCRMLTLNGADAVGKEKEAGSVEIGKKANFIVVDRDLSEGLFEGARVVRTYFEGECVWDREY</sequence>
<dbReference type="InterPro" id="IPR032466">
    <property type="entry name" value="Metal_Hydrolase"/>
</dbReference>
<reference evidence="2 3" key="1">
    <citation type="submission" date="2020-01" db="EMBL/GenBank/DDBJ databases">
        <authorList>
            <consortium name="DOE Joint Genome Institute"/>
            <person name="Haridas S."/>
            <person name="Albert R."/>
            <person name="Binder M."/>
            <person name="Bloem J."/>
            <person name="Labutti K."/>
            <person name="Salamov A."/>
            <person name="Andreopoulos B."/>
            <person name="Baker S.E."/>
            <person name="Barry K."/>
            <person name="Bills G."/>
            <person name="Bluhm B.H."/>
            <person name="Cannon C."/>
            <person name="Castanera R."/>
            <person name="Culley D.E."/>
            <person name="Daum C."/>
            <person name="Ezra D."/>
            <person name="Gonzalez J.B."/>
            <person name="Henrissat B."/>
            <person name="Kuo A."/>
            <person name="Liang C."/>
            <person name="Lipzen A."/>
            <person name="Lutzoni F."/>
            <person name="Magnuson J."/>
            <person name="Mondo S."/>
            <person name="Nolan M."/>
            <person name="Ohm R."/>
            <person name="Pangilinan J."/>
            <person name="Park H.-J.H."/>
            <person name="Ramirez L."/>
            <person name="Alfaro M."/>
            <person name="Sun H."/>
            <person name="Tritt A."/>
            <person name="Yoshinaga Y."/>
            <person name="Zwiers L.-H.L."/>
            <person name="Turgeon B.G."/>
            <person name="Goodwin S.B."/>
            <person name="Spatafora J.W."/>
            <person name="Crous P.W."/>
            <person name="Grigoriev I.V."/>
        </authorList>
    </citation>
    <scope>NUCLEOTIDE SEQUENCE [LARGE SCALE GENOMIC DNA]</scope>
    <source>
        <strain evidence="2 3">CBS 611.86</strain>
    </source>
</reference>
<dbReference type="Gene3D" id="3.10.310.70">
    <property type="match status" value="1"/>
</dbReference>
<proteinExistence type="predicted"/>
<evidence type="ECO:0000313" key="3">
    <source>
        <dbReference type="Proteomes" id="UP000481861"/>
    </source>
</evidence>
<name>A0A7C8MKR8_9PLEO</name>
<dbReference type="SUPFAM" id="SSF51338">
    <property type="entry name" value="Composite domain of metallo-dependent hydrolases"/>
    <property type="match status" value="1"/>
</dbReference>
<dbReference type="PANTHER" id="PTHR22642:SF2">
    <property type="entry name" value="PROTEIN LONG AFTER FAR-RED 3"/>
    <property type="match status" value="1"/>
</dbReference>
<dbReference type="Pfam" id="PF07969">
    <property type="entry name" value="Amidohydro_3"/>
    <property type="match status" value="1"/>
</dbReference>
<keyword evidence="2" id="KW-0378">Hydrolase</keyword>